<dbReference type="Proteomes" id="UP000242949">
    <property type="component" value="Unassembled WGS sequence"/>
</dbReference>
<dbReference type="EMBL" id="FMYI01000013">
    <property type="protein sequence ID" value="SDC60327.1"/>
    <property type="molecule type" value="Genomic_DNA"/>
</dbReference>
<evidence type="ECO:0000313" key="4">
    <source>
        <dbReference type="Proteomes" id="UP000242949"/>
    </source>
</evidence>
<evidence type="ECO:0000313" key="3">
    <source>
        <dbReference type="EMBL" id="SDC60327.1"/>
    </source>
</evidence>
<dbReference type="InterPro" id="IPR011067">
    <property type="entry name" value="Plasmid_toxin/cell-grow_inhib"/>
</dbReference>
<keyword evidence="2" id="KW-1277">Toxin-antitoxin system</keyword>
<dbReference type="GO" id="GO:0004521">
    <property type="term" value="F:RNA endonuclease activity"/>
    <property type="evidence" value="ECO:0007669"/>
    <property type="project" value="TreeGrafter"/>
</dbReference>
<protein>
    <submittedName>
        <fullName evidence="3">mRNA interferase MazF</fullName>
    </submittedName>
</protein>
<reference evidence="4" key="1">
    <citation type="submission" date="2016-09" db="EMBL/GenBank/DDBJ databases">
        <authorList>
            <person name="Varghese N."/>
            <person name="Submissions S."/>
        </authorList>
    </citation>
    <scope>NUCLEOTIDE SEQUENCE [LARGE SCALE GENOMIC DNA]</scope>
    <source>
        <strain evidence="4">S5</strain>
    </source>
</reference>
<dbReference type="PANTHER" id="PTHR33988:SF3">
    <property type="entry name" value="ENDORIBONUCLEASE TOXIN CHPB-RELATED"/>
    <property type="match status" value="1"/>
</dbReference>
<name>A0A1G6MYQ1_9BACI</name>
<comment type="similarity">
    <text evidence="1">Belongs to the PemK/MazF family.</text>
</comment>
<dbReference type="GO" id="GO:0003677">
    <property type="term" value="F:DNA binding"/>
    <property type="evidence" value="ECO:0007669"/>
    <property type="project" value="InterPro"/>
</dbReference>
<dbReference type="Gene3D" id="2.30.30.110">
    <property type="match status" value="1"/>
</dbReference>
<keyword evidence="4" id="KW-1185">Reference proteome</keyword>
<dbReference type="GO" id="GO:0016075">
    <property type="term" value="P:rRNA catabolic process"/>
    <property type="evidence" value="ECO:0007669"/>
    <property type="project" value="TreeGrafter"/>
</dbReference>
<dbReference type="OrthoDB" id="9808744at2"/>
<dbReference type="PANTHER" id="PTHR33988">
    <property type="entry name" value="ENDORIBONUCLEASE MAZF-RELATED"/>
    <property type="match status" value="1"/>
</dbReference>
<evidence type="ECO:0000256" key="2">
    <source>
        <dbReference type="ARBA" id="ARBA00022649"/>
    </source>
</evidence>
<dbReference type="RefSeq" id="WP_090797158.1">
    <property type="nucleotide sequence ID" value="NZ_FMYI01000013.1"/>
</dbReference>
<dbReference type="GO" id="GO:0006402">
    <property type="term" value="P:mRNA catabolic process"/>
    <property type="evidence" value="ECO:0007669"/>
    <property type="project" value="TreeGrafter"/>
</dbReference>
<dbReference type="STRING" id="1612202.SAMN05421734_1134"/>
<dbReference type="AlphaFoldDB" id="A0A1G6MYQ1"/>
<accession>A0A1G6MYQ1</accession>
<proteinExistence type="inferred from homology"/>
<dbReference type="Pfam" id="PF02452">
    <property type="entry name" value="PemK_toxin"/>
    <property type="match status" value="1"/>
</dbReference>
<sequence>MTSTINQGDLVYITFDSQSENEKRPCIVLSPKLFNQHTYFVAVCPITTQKKNYPFEVELPEGLNVNGVILTDQIKSIDKKTCVLKVFDTAPDSVINECLDKIYAFLPKREI</sequence>
<dbReference type="SUPFAM" id="SSF50118">
    <property type="entry name" value="Cell growth inhibitor/plasmid maintenance toxic component"/>
    <property type="match status" value="1"/>
</dbReference>
<dbReference type="InterPro" id="IPR003477">
    <property type="entry name" value="PemK-like"/>
</dbReference>
<organism evidence="3 4">
    <name type="scientific">Pelagirhabdus alkalitolerans</name>
    <dbReference type="NCBI Taxonomy" id="1612202"/>
    <lineage>
        <taxon>Bacteria</taxon>
        <taxon>Bacillati</taxon>
        <taxon>Bacillota</taxon>
        <taxon>Bacilli</taxon>
        <taxon>Bacillales</taxon>
        <taxon>Bacillaceae</taxon>
        <taxon>Pelagirhabdus</taxon>
    </lineage>
</organism>
<gene>
    <name evidence="3" type="ORF">SAMN05421734_1134</name>
</gene>
<evidence type="ECO:0000256" key="1">
    <source>
        <dbReference type="ARBA" id="ARBA00007521"/>
    </source>
</evidence>